<sequence length="670" mass="69404">MSYMYPWYAPVELATSSAGYGLVRYREAGQPPPEPLPHHPRSAVLFLPGNAGSASQVRSLGAAAAAISSPLAWFALDVDEEKSALQGQRLLAQASAAIDALRELSAAEGYSRWILIGHSMGGITARLVPQLLASAANEDTAALGASIAAVVTLATPHAAPVVTADGTIESIYALLAHPRDTAVPVVSISGGPRDELIPAHLTHLALPRGHLSLPWLHVPSLALPGSWRSADHLCILWCRELVTAVAGYVDNVARSGNGWADALAAFAPHRALPLPRPGGESEREDSAQPVKLDRAGRARLQPHVRYSLPTSDACVGFIVTARAPAAWWALDVSGETRAPQPLPPAQATTPASDDPRSAVLVAGAARAATAMWWPGQGRGTPSEAVLLCLPPTPAPGMPVLQTLTSPWPALLPVTELSWTLERSPGWRGWVATTPVDAAGAGVGAPAWFAQFAQGVPDGLAGEQLTVFGDEWALDAPLDALHVLWFPECPGSAAACGTPPPHPRLSLHGVIRKWVARHAPALLPLASVAALACAGGLSGATTTVLVALASVRGSWALAPSPWHTLTLTLGAACLALGVNVVARIVLAAAGLLPIWLRCGCESRLAARALLAVAAVVGWLAEWCFVPGLALLVLTLRLGGSGSGSAWRWSASLLGALPSLANAYQRPAGVCG</sequence>
<name>A0A0L0DLE4_THETB</name>
<keyword evidence="4 10" id="KW-0812">Transmembrane</keyword>
<dbReference type="AlphaFoldDB" id="A0A0L0DLE4"/>
<dbReference type="InterPro" id="IPR029058">
    <property type="entry name" value="AB_hydrolase_fold"/>
</dbReference>
<dbReference type="eggNOG" id="KOG3724">
    <property type="taxonomic scope" value="Eukaryota"/>
</dbReference>
<comment type="caution">
    <text evidence="10">Lacks conserved residue(s) required for the propagation of feature annotation.</text>
</comment>
<organism evidence="12 13">
    <name type="scientific">Thecamonas trahens ATCC 50062</name>
    <dbReference type="NCBI Taxonomy" id="461836"/>
    <lineage>
        <taxon>Eukaryota</taxon>
        <taxon>Apusozoa</taxon>
        <taxon>Apusomonadida</taxon>
        <taxon>Apusomonadidae</taxon>
        <taxon>Thecamonas</taxon>
    </lineage>
</organism>
<dbReference type="Gene3D" id="3.40.50.1820">
    <property type="entry name" value="alpha/beta hydrolase"/>
    <property type="match status" value="1"/>
</dbReference>
<dbReference type="GO" id="GO:0006505">
    <property type="term" value="P:GPI anchor metabolic process"/>
    <property type="evidence" value="ECO:0007669"/>
    <property type="project" value="TreeGrafter"/>
</dbReference>
<keyword evidence="3 10" id="KW-0813">Transport</keyword>
<keyword evidence="8 10" id="KW-1133">Transmembrane helix</keyword>
<evidence type="ECO:0000256" key="8">
    <source>
        <dbReference type="ARBA" id="ARBA00022989"/>
    </source>
</evidence>
<dbReference type="SUPFAM" id="SSF53474">
    <property type="entry name" value="alpha/beta-Hydrolases"/>
    <property type="match status" value="1"/>
</dbReference>
<keyword evidence="13" id="KW-1185">Reference proteome</keyword>
<dbReference type="GeneID" id="25560813"/>
<evidence type="ECO:0000256" key="6">
    <source>
        <dbReference type="ARBA" id="ARBA00022824"/>
    </source>
</evidence>
<evidence type="ECO:0000256" key="5">
    <source>
        <dbReference type="ARBA" id="ARBA00022801"/>
    </source>
</evidence>
<keyword evidence="7 10" id="KW-0653">Protein transport</keyword>
<reference evidence="12 13" key="1">
    <citation type="submission" date="2010-05" db="EMBL/GenBank/DDBJ databases">
        <title>The Genome Sequence of Thecamonas trahens ATCC 50062.</title>
        <authorList>
            <consortium name="The Broad Institute Genome Sequencing Platform"/>
            <person name="Russ C."/>
            <person name="Cuomo C."/>
            <person name="Shea T."/>
            <person name="Young S.K."/>
            <person name="Zeng Q."/>
            <person name="Koehrsen M."/>
            <person name="Haas B."/>
            <person name="Borodovsky M."/>
            <person name="Guigo R."/>
            <person name="Alvarado L."/>
            <person name="Berlin A."/>
            <person name="Bochicchio J."/>
            <person name="Borenstein D."/>
            <person name="Chapman S."/>
            <person name="Chen Z."/>
            <person name="Freedman E."/>
            <person name="Gellesch M."/>
            <person name="Goldberg J."/>
            <person name="Griggs A."/>
            <person name="Gujja S."/>
            <person name="Heilman E."/>
            <person name="Heiman D."/>
            <person name="Hepburn T."/>
            <person name="Howarth C."/>
            <person name="Jen D."/>
            <person name="Larson L."/>
            <person name="Mehta T."/>
            <person name="Park D."/>
            <person name="Pearson M."/>
            <person name="Roberts A."/>
            <person name="Saif S."/>
            <person name="Shenoy N."/>
            <person name="Sisk P."/>
            <person name="Stolte C."/>
            <person name="Sykes S."/>
            <person name="Thomson T."/>
            <person name="Walk T."/>
            <person name="White J."/>
            <person name="Yandava C."/>
            <person name="Burger G."/>
            <person name="Gray M.W."/>
            <person name="Holland P.W.H."/>
            <person name="King N."/>
            <person name="Lang F.B.F."/>
            <person name="Roger A.J."/>
            <person name="Ruiz-Trillo I."/>
            <person name="Lander E."/>
            <person name="Nusbaum C."/>
        </authorList>
    </citation>
    <scope>NUCLEOTIDE SEQUENCE [LARGE SCALE GENOMIC DNA]</scope>
    <source>
        <strain evidence="12 13">ATCC 50062</strain>
    </source>
</reference>
<feature type="transmembrane region" description="Helical" evidence="10">
    <location>
        <begin position="607"/>
        <end position="632"/>
    </location>
</feature>
<evidence type="ECO:0000256" key="10">
    <source>
        <dbReference type="RuleBase" id="RU365011"/>
    </source>
</evidence>
<keyword evidence="5 10" id="KW-0378">Hydrolase</keyword>
<dbReference type="GO" id="GO:0015031">
    <property type="term" value="P:protein transport"/>
    <property type="evidence" value="ECO:0007669"/>
    <property type="project" value="UniProtKB-KW"/>
</dbReference>
<evidence type="ECO:0000256" key="1">
    <source>
        <dbReference type="ARBA" id="ARBA00004477"/>
    </source>
</evidence>
<gene>
    <name evidence="12" type="ORF">AMSG_01041</name>
</gene>
<dbReference type="STRING" id="461836.A0A0L0DLE4"/>
<accession>A0A0L0DLE4</accession>
<dbReference type="GO" id="GO:0005789">
    <property type="term" value="C:endoplasmic reticulum membrane"/>
    <property type="evidence" value="ECO:0007669"/>
    <property type="project" value="UniProtKB-SubCell"/>
</dbReference>
<dbReference type="PANTHER" id="PTHR15495:SF7">
    <property type="entry name" value="GPI INOSITOL-DEACYLASE"/>
    <property type="match status" value="1"/>
</dbReference>
<keyword evidence="6 10" id="KW-0256">Endoplasmic reticulum</keyword>
<dbReference type="RefSeq" id="XP_013762216.1">
    <property type="nucleotide sequence ID" value="XM_013906762.1"/>
</dbReference>
<dbReference type="GO" id="GO:0006888">
    <property type="term" value="P:endoplasmic reticulum to Golgi vesicle-mediated transport"/>
    <property type="evidence" value="ECO:0007669"/>
    <property type="project" value="TreeGrafter"/>
</dbReference>
<feature type="domain" description="GPI inositol-deacylase PGAP1-like alpha/beta" evidence="11">
    <location>
        <begin position="43"/>
        <end position="247"/>
    </location>
</feature>
<dbReference type="EC" id="3.1.-.-" evidence="10"/>
<dbReference type="Proteomes" id="UP000054408">
    <property type="component" value="Unassembled WGS sequence"/>
</dbReference>
<evidence type="ECO:0000256" key="2">
    <source>
        <dbReference type="ARBA" id="ARBA00006931"/>
    </source>
</evidence>
<comment type="similarity">
    <text evidence="2 10">Belongs to the GPI inositol-deacylase family.</text>
</comment>
<dbReference type="EMBL" id="GL349436">
    <property type="protein sequence ID" value="KNC52213.1"/>
    <property type="molecule type" value="Genomic_DNA"/>
</dbReference>
<comment type="subcellular location">
    <subcellularLocation>
        <location evidence="1">Endoplasmic reticulum membrane</location>
        <topology evidence="1">Multi-pass membrane protein</topology>
    </subcellularLocation>
</comment>
<evidence type="ECO:0000256" key="9">
    <source>
        <dbReference type="ARBA" id="ARBA00023136"/>
    </source>
</evidence>
<evidence type="ECO:0000259" key="11">
    <source>
        <dbReference type="Pfam" id="PF07819"/>
    </source>
</evidence>
<dbReference type="InterPro" id="IPR039529">
    <property type="entry name" value="PGAP1/BST1"/>
</dbReference>
<evidence type="ECO:0000313" key="12">
    <source>
        <dbReference type="EMBL" id="KNC52213.1"/>
    </source>
</evidence>
<dbReference type="OrthoDB" id="348976at2759"/>
<keyword evidence="9 10" id="KW-0472">Membrane</keyword>
<dbReference type="Pfam" id="PF07819">
    <property type="entry name" value="PGAP1"/>
    <property type="match status" value="1"/>
</dbReference>
<comment type="function">
    <text evidence="10">Involved in inositol deacylation of GPI-anchored proteins which plays important roles in the quality control and ER-associated degradation of GPI-anchored proteins.</text>
</comment>
<dbReference type="GO" id="GO:0050185">
    <property type="term" value="F:phosphatidylinositol deacylase activity"/>
    <property type="evidence" value="ECO:0007669"/>
    <property type="project" value="TreeGrafter"/>
</dbReference>
<evidence type="ECO:0000256" key="7">
    <source>
        <dbReference type="ARBA" id="ARBA00022927"/>
    </source>
</evidence>
<dbReference type="InterPro" id="IPR012908">
    <property type="entry name" value="PGAP1-ab_dom-like"/>
</dbReference>
<evidence type="ECO:0000256" key="3">
    <source>
        <dbReference type="ARBA" id="ARBA00022448"/>
    </source>
</evidence>
<proteinExistence type="inferred from homology"/>
<feature type="transmembrane region" description="Helical" evidence="10">
    <location>
        <begin position="568"/>
        <end position="595"/>
    </location>
</feature>
<protein>
    <recommendedName>
        <fullName evidence="10">GPI inositol-deacylase</fullName>
        <ecNumber evidence="10">3.1.-.-</ecNumber>
    </recommendedName>
</protein>
<evidence type="ECO:0000313" key="13">
    <source>
        <dbReference type="Proteomes" id="UP000054408"/>
    </source>
</evidence>
<evidence type="ECO:0000256" key="4">
    <source>
        <dbReference type="ARBA" id="ARBA00022692"/>
    </source>
</evidence>
<dbReference type="PANTHER" id="PTHR15495">
    <property type="entry name" value="NEGATIVE REGULATOR OF VESICLE FORMATION-RELATED"/>
    <property type="match status" value="1"/>
</dbReference>